<evidence type="ECO:0000256" key="1">
    <source>
        <dbReference type="ARBA" id="ARBA00005278"/>
    </source>
</evidence>
<feature type="compositionally biased region" description="Basic and acidic residues" evidence="3">
    <location>
        <begin position="22"/>
        <end position="42"/>
    </location>
</feature>
<feature type="transmembrane region" description="Helical" evidence="4">
    <location>
        <begin position="364"/>
        <end position="383"/>
    </location>
</feature>
<dbReference type="PANTHER" id="PTHR22550:SF9">
    <property type="entry name" value="STAGE V SPORULATION PROTEIN AF"/>
    <property type="match status" value="1"/>
</dbReference>
<evidence type="ECO:0000256" key="4">
    <source>
        <dbReference type="SAM" id="Phobius"/>
    </source>
</evidence>
<dbReference type="InterPro" id="IPR050768">
    <property type="entry name" value="UPF0353/GerABKA_families"/>
</dbReference>
<dbReference type="PIRSF" id="PIRSF005690">
    <property type="entry name" value="GerBA"/>
    <property type="match status" value="1"/>
</dbReference>
<feature type="transmembrane region" description="Helical" evidence="4">
    <location>
        <begin position="486"/>
        <end position="509"/>
    </location>
</feature>
<comment type="similarity">
    <text evidence="1">Belongs to the GerABKA family.</text>
</comment>
<dbReference type="InterPro" id="IPR004995">
    <property type="entry name" value="Spore_Ger"/>
</dbReference>
<feature type="compositionally biased region" description="Basic and acidic residues" evidence="3">
    <location>
        <begin position="1"/>
        <end position="15"/>
    </location>
</feature>
<dbReference type="EMBL" id="QRDY01000005">
    <property type="protein sequence ID" value="RED61588.1"/>
    <property type="molecule type" value="Genomic_DNA"/>
</dbReference>
<feature type="transmembrane region" description="Helical" evidence="4">
    <location>
        <begin position="432"/>
        <end position="453"/>
    </location>
</feature>
<organism evidence="5 6">
    <name type="scientific">Cohnella lupini</name>
    <dbReference type="NCBI Taxonomy" id="1294267"/>
    <lineage>
        <taxon>Bacteria</taxon>
        <taxon>Bacillati</taxon>
        <taxon>Bacillota</taxon>
        <taxon>Bacilli</taxon>
        <taxon>Bacillales</taxon>
        <taxon>Paenibacillaceae</taxon>
        <taxon>Cohnella</taxon>
    </lineage>
</organism>
<evidence type="ECO:0000256" key="3">
    <source>
        <dbReference type="SAM" id="MobiDB-lite"/>
    </source>
</evidence>
<protein>
    <submittedName>
        <fullName evidence="5">Stage V sporulation protein AF</fullName>
    </submittedName>
</protein>
<evidence type="ECO:0000256" key="2">
    <source>
        <dbReference type="ARBA" id="ARBA00023136"/>
    </source>
</evidence>
<evidence type="ECO:0000313" key="6">
    <source>
        <dbReference type="Proteomes" id="UP000256869"/>
    </source>
</evidence>
<dbReference type="PANTHER" id="PTHR22550">
    <property type="entry name" value="SPORE GERMINATION PROTEIN"/>
    <property type="match status" value="1"/>
</dbReference>
<keyword evidence="2 4" id="KW-0472">Membrane</keyword>
<keyword evidence="6" id="KW-1185">Reference proteome</keyword>
<dbReference type="Proteomes" id="UP000256869">
    <property type="component" value="Unassembled WGS sequence"/>
</dbReference>
<name>A0A3D9IIM2_9BACL</name>
<feature type="transmembrane region" description="Helical" evidence="4">
    <location>
        <begin position="459"/>
        <end position="479"/>
    </location>
</feature>
<feature type="region of interest" description="Disordered" evidence="3">
    <location>
        <begin position="1"/>
        <end position="82"/>
    </location>
</feature>
<dbReference type="AlphaFoldDB" id="A0A3D9IIM2"/>
<dbReference type="GO" id="GO:0016020">
    <property type="term" value="C:membrane"/>
    <property type="evidence" value="ECO:0007669"/>
    <property type="project" value="InterPro"/>
</dbReference>
<keyword evidence="4" id="KW-1133">Transmembrane helix</keyword>
<reference evidence="5 6" key="1">
    <citation type="submission" date="2018-07" db="EMBL/GenBank/DDBJ databases">
        <title>Genomic Encyclopedia of Type Strains, Phase III (KMG-III): the genomes of soil and plant-associated and newly described type strains.</title>
        <authorList>
            <person name="Whitman W."/>
        </authorList>
    </citation>
    <scope>NUCLEOTIDE SEQUENCE [LARGE SCALE GENOMIC DNA]</scope>
    <source>
        <strain evidence="5 6">CECT 8236</strain>
    </source>
</reference>
<comment type="caution">
    <text evidence="5">The sequence shown here is derived from an EMBL/GenBank/DDBJ whole genome shotgun (WGS) entry which is preliminary data.</text>
</comment>
<gene>
    <name evidence="5" type="ORF">DFP95_10516</name>
</gene>
<dbReference type="Pfam" id="PF03323">
    <property type="entry name" value="GerA"/>
    <property type="match status" value="1"/>
</dbReference>
<feature type="transmembrane region" description="Helical" evidence="4">
    <location>
        <begin position="403"/>
        <end position="425"/>
    </location>
</feature>
<evidence type="ECO:0000313" key="5">
    <source>
        <dbReference type="EMBL" id="RED61588.1"/>
    </source>
</evidence>
<keyword evidence="4" id="KW-0812">Transmembrane</keyword>
<accession>A0A3D9IIM2</accession>
<proteinExistence type="inferred from homology"/>
<dbReference type="GO" id="GO:0009847">
    <property type="term" value="P:spore germination"/>
    <property type="evidence" value="ECO:0007669"/>
    <property type="project" value="InterPro"/>
</dbReference>
<sequence length="562" mass="63773">METTEHGSMDLDHADANNGYGHMREKEDMEEQDRGSDKHDGGDPGARQGRQSEQGKDGRQAGPNEISPSSSEQARKSQRRIPDSMKDWKELLKETIGFEKSFEVQVREMTFGGKRAAFLFLSVFAKDASLTEIIKRLTYLEPESSMDHDAMHTFLECYMPAVQIKKTTSFPQMIDEVLMGNTAFYVDGEPAALLIDAKAYPSRNPEQPSLEKVVRGSQDGFTETLLVNVALIRRRLRDPNLRFEIMRVGRRTQTDVCIGYIDDIANKELVESIRDKIKAIDIDGIPLADKQLEEMTVKSGWSPFPLVRYTERPDVVAAQLLDGSVTVIVDTSPSAILLPTTYFDLVQHAEENRQNPFMGTYMRWVRYLGMTASLFLMPLWYLFNERQTLRPEWLWFVGAHEVGQIPLILQFLIAEIGVDLLRLAAVHTPAPLVTAMTLLSAILIGDIAVKTGLFINEVILYMAVSAIGMFATPSYELGLANRIVRLGLLLAVFFFHEIGFVIGTTFMFLFLSLERSFNTPYLWPFLPFNAAAFRDILFRQPLSYNKKRLSIYRTKKNRKQPA</sequence>